<keyword evidence="2" id="KW-1185">Reference proteome</keyword>
<reference evidence="1 2" key="1">
    <citation type="submission" date="2014-02" db="EMBL/GenBank/DDBJ databases">
        <title>Transposable element dynamics among asymbiotic and ectomycorrhizal Amanita fungi.</title>
        <authorList>
            <consortium name="DOE Joint Genome Institute"/>
            <person name="Hess J."/>
            <person name="Skrede I."/>
            <person name="Wolfe B."/>
            <person name="LaButti K."/>
            <person name="Ohm R.A."/>
            <person name="Grigoriev I.V."/>
            <person name="Pringle A."/>
        </authorList>
    </citation>
    <scope>NUCLEOTIDE SEQUENCE [LARGE SCALE GENOMIC DNA]</scope>
    <source>
        <strain evidence="1 2">SKay4041</strain>
    </source>
</reference>
<evidence type="ECO:0000313" key="2">
    <source>
        <dbReference type="Proteomes" id="UP000242287"/>
    </source>
</evidence>
<evidence type="ECO:0000313" key="1">
    <source>
        <dbReference type="EMBL" id="PFH45124.1"/>
    </source>
</evidence>
<sequence>MPSKPLALKVQPLSTSTPIFDVFDIFLFTFVYSNANTDLLLPLDSHFTFIVPLLDYYLGLLQTLKGSYT</sequence>
<proteinExistence type="predicted"/>
<name>A0A2A9N839_9AGAR</name>
<organism evidence="1 2">
    <name type="scientific">Amanita thiersii Skay4041</name>
    <dbReference type="NCBI Taxonomy" id="703135"/>
    <lineage>
        <taxon>Eukaryota</taxon>
        <taxon>Fungi</taxon>
        <taxon>Dikarya</taxon>
        <taxon>Basidiomycota</taxon>
        <taxon>Agaricomycotina</taxon>
        <taxon>Agaricomycetes</taxon>
        <taxon>Agaricomycetidae</taxon>
        <taxon>Agaricales</taxon>
        <taxon>Pluteineae</taxon>
        <taxon>Amanitaceae</taxon>
        <taxon>Amanita</taxon>
    </lineage>
</organism>
<dbReference type="EMBL" id="KZ302549">
    <property type="protein sequence ID" value="PFH45124.1"/>
    <property type="molecule type" value="Genomic_DNA"/>
</dbReference>
<accession>A0A2A9N839</accession>
<dbReference type="Proteomes" id="UP000242287">
    <property type="component" value="Unassembled WGS sequence"/>
</dbReference>
<protein>
    <submittedName>
        <fullName evidence="1">Uncharacterized protein</fullName>
    </submittedName>
</protein>
<dbReference type="AlphaFoldDB" id="A0A2A9N839"/>
<gene>
    <name evidence="1" type="ORF">AMATHDRAFT_9967</name>
</gene>